<sequence length="129" mass="13876">MTQTVNVEYQELMARADEIEAPLPKMPAGNPQAPCALSFVRDSAVQIAINADSLRLYVQACQREWSSLAKSLRNAAKAYEEADEGAADDINAINMDGTSGGSSAKVSANDKVSLMCDPDYIGRDGYRIS</sequence>
<comment type="caution">
    <text evidence="2">The sequence shown here is derived from an EMBL/GenBank/DDBJ whole genome shotgun (WGS) entry which is preliminary data.</text>
</comment>
<evidence type="ECO:0000313" key="2">
    <source>
        <dbReference type="EMBL" id="SOX56700.1"/>
    </source>
</evidence>
<evidence type="ECO:0000313" key="3">
    <source>
        <dbReference type="Proteomes" id="UP000236318"/>
    </source>
</evidence>
<protein>
    <submittedName>
        <fullName evidence="2">ESX-1 secretion-associated protein EspB</fullName>
    </submittedName>
</protein>
<keyword evidence="3" id="KW-1185">Reference proteome</keyword>
<proteinExistence type="predicted"/>
<organism evidence="2 3">
    <name type="scientific">Mycobacterium ahvazicum</name>
    <dbReference type="NCBI Taxonomy" id="1964395"/>
    <lineage>
        <taxon>Bacteria</taxon>
        <taxon>Bacillati</taxon>
        <taxon>Actinomycetota</taxon>
        <taxon>Actinomycetes</taxon>
        <taxon>Mycobacteriales</taxon>
        <taxon>Mycobacteriaceae</taxon>
        <taxon>Mycobacterium</taxon>
        <taxon>Mycobacterium simiae complex</taxon>
    </lineage>
</organism>
<dbReference type="Proteomes" id="UP000236318">
    <property type="component" value="Unassembled WGS sequence"/>
</dbReference>
<dbReference type="RefSeq" id="WP_096290666.1">
    <property type="nucleotide sequence ID" value="NZ_FXEG02000006.1"/>
</dbReference>
<dbReference type="InterPro" id="IPR041275">
    <property type="entry name" value="EspB_PE"/>
</dbReference>
<accession>A0A2K4YIT1</accession>
<feature type="domain" description="ESX-1 secretion-associated protein EspB PE" evidence="1">
    <location>
        <begin position="10"/>
        <end position="85"/>
    </location>
</feature>
<evidence type="ECO:0000259" key="1">
    <source>
        <dbReference type="Pfam" id="PF18625"/>
    </source>
</evidence>
<dbReference type="AlphaFoldDB" id="A0A2K4YIT1"/>
<dbReference type="OrthoDB" id="4753912at2"/>
<reference evidence="2" key="1">
    <citation type="submission" date="2018-01" db="EMBL/GenBank/DDBJ databases">
        <authorList>
            <consortium name="Urmite Genomes"/>
        </authorList>
    </citation>
    <scope>NUCLEOTIDE SEQUENCE [LARGE SCALE GENOMIC DNA]</scope>
    <source>
        <strain evidence="2">AFP003</strain>
    </source>
</reference>
<gene>
    <name evidence="2" type="ORF">MAAFP003_5408</name>
</gene>
<dbReference type="EMBL" id="FXEG02000006">
    <property type="protein sequence ID" value="SOX56700.1"/>
    <property type="molecule type" value="Genomic_DNA"/>
</dbReference>
<name>A0A2K4YIT1_9MYCO</name>
<dbReference type="Pfam" id="PF18625">
    <property type="entry name" value="EspB_PE"/>
    <property type="match status" value="1"/>
</dbReference>